<evidence type="ECO:0000256" key="3">
    <source>
        <dbReference type="ARBA" id="ARBA00022763"/>
    </source>
</evidence>
<dbReference type="InterPro" id="IPR020568">
    <property type="entry name" value="Ribosomal_Su5_D2-typ_SF"/>
</dbReference>
<dbReference type="Gene3D" id="3.30.565.10">
    <property type="entry name" value="Histidine kinase-like ATPase, C-terminal domain"/>
    <property type="match status" value="1"/>
</dbReference>
<feature type="domain" description="MutL C-terminal dimerisation" evidence="5">
    <location>
        <begin position="343"/>
        <end position="458"/>
    </location>
</feature>
<dbReference type="InterPro" id="IPR038973">
    <property type="entry name" value="MutL/Mlh/Pms-like"/>
</dbReference>
<dbReference type="Pfam" id="PF13589">
    <property type="entry name" value="HATPase_c_3"/>
    <property type="match status" value="1"/>
</dbReference>
<keyword evidence="4" id="KW-0234">DNA repair</keyword>
<dbReference type="FunFam" id="3.30.565.10:FF:000003">
    <property type="entry name" value="DNA mismatch repair endonuclease MutL"/>
    <property type="match status" value="1"/>
</dbReference>
<dbReference type="PANTHER" id="PTHR10073:SF12">
    <property type="entry name" value="DNA MISMATCH REPAIR PROTEIN MLH1"/>
    <property type="match status" value="1"/>
</dbReference>
<dbReference type="InterPro" id="IPR014790">
    <property type="entry name" value="MutL_C"/>
</dbReference>
<evidence type="ECO:0000259" key="5">
    <source>
        <dbReference type="SMART" id="SM00853"/>
    </source>
</evidence>
<sequence length="458" mass="52626">MKIKPLSEEVINKIAAGEVVERPASVLKELIENSLDASATSLEVYIEKAGKRLICVVDNGEGIEKEDILNAVKRHYTSKIRTEEDLYSILSYGFRGEALSSISAVSKLTITSRTKNDIYGNQVVVEGGNLISLSQVGCPVGTKVEVKDLFYNVPARQKFLKSENTENLHNVWVFINYALSNPEKHFKLVIDSKETFNLYPSSLKERVSQIYGKKYLEDLKFIEYENYLGKVYGFVSLGNVKTRKSHIFINKRPVKNALISSVMKKKIGDNFFILFFELPPYFIDVNVHPSKQEVKFRKENVVVDLIESALKENLNEFKTFVVSYQELRQNTAQYQTKNGKFEILGQIEDTFIVAYSESHVYFIDQHVANERVMYEILLNQLKENKKIPSQRLLSPFKLHLSPSQVYTLNEMKETIERIGFVVENKEDQYFLTAIPYNLETSKAVEVFYEVLESYPDTS</sequence>
<dbReference type="CDD" id="cd00782">
    <property type="entry name" value="MutL_Trans"/>
    <property type="match status" value="1"/>
</dbReference>
<keyword evidence="7" id="KW-0255">Endonuclease</keyword>
<dbReference type="SUPFAM" id="SSF118116">
    <property type="entry name" value="DNA mismatch repair protein MutL"/>
    <property type="match status" value="1"/>
</dbReference>
<dbReference type="GO" id="GO:0016887">
    <property type="term" value="F:ATP hydrolysis activity"/>
    <property type="evidence" value="ECO:0007669"/>
    <property type="project" value="InterPro"/>
</dbReference>
<dbReference type="SMART" id="SM01340">
    <property type="entry name" value="DNA_mis_repair"/>
    <property type="match status" value="1"/>
</dbReference>
<accession>A0A831YAV2</accession>
<feature type="non-terminal residue" evidence="7">
    <location>
        <position position="458"/>
    </location>
</feature>
<dbReference type="GO" id="GO:0030983">
    <property type="term" value="F:mismatched DNA binding"/>
    <property type="evidence" value="ECO:0007669"/>
    <property type="project" value="InterPro"/>
</dbReference>
<dbReference type="SUPFAM" id="SSF54211">
    <property type="entry name" value="Ribosomal protein S5 domain 2-like"/>
    <property type="match status" value="1"/>
</dbReference>
<dbReference type="InterPro" id="IPR002099">
    <property type="entry name" value="MutL/Mlh/PMS"/>
</dbReference>
<dbReference type="PROSITE" id="PS00058">
    <property type="entry name" value="DNA_MISMATCH_REPAIR_1"/>
    <property type="match status" value="1"/>
</dbReference>
<dbReference type="Pfam" id="PF01119">
    <property type="entry name" value="DNA_mis_repair"/>
    <property type="match status" value="1"/>
</dbReference>
<dbReference type="NCBIfam" id="TIGR00585">
    <property type="entry name" value="mutl"/>
    <property type="match status" value="1"/>
</dbReference>
<dbReference type="GO" id="GO:0005524">
    <property type="term" value="F:ATP binding"/>
    <property type="evidence" value="ECO:0007669"/>
    <property type="project" value="InterPro"/>
</dbReference>
<evidence type="ECO:0000256" key="4">
    <source>
        <dbReference type="ARBA" id="ARBA00023204"/>
    </source>
</evidence>
<dbReference type="EMBL" id="DSFC01000092">
    <property type="protein sequence ID" value="HEV09087.1"/>
    <property type="molecule type" value="Genomic_DNA"/>
</dbReference>
<evidence type="ECO:0000256" key="2">
    <source>
        <dbReference type="ARBA" id="ARBA00021975"/>
    </source>
</evidence>
<dbReference type="GO" id="GO:0032300">
    <property type="term" value="C:mismatch repair complex"/>
    <property type="evidence" value="ECO:0007669"/>
    <property type="project" value="InterPro"/>
</dbReference>
<dbReference type="InterPro" id="IPR013507">
    <property type="entry name" value="DNA_mismatch_S5_2-like"/>
</dbReference>
<evidence type="ECO:0000313" key="7">
    <source>
        <dbReference type="EMBL" id="HEV09087.1"/>
    </source>
</evidence>
<dbReference type="CDD" id="cd16926">
    <property type="entry name" value="HATPase_MutL-MLH-PMS-like"/>
    <property type="match status" value="1"/>
</dbReference>
<dbReference type="GO" id="GO:0006298">
    <property type="term" value="P:mismatch repair"/>
    <property type="evidence" value="ECO:0007669"/>
    <property type="project" value="InterPro"/>
</dbReference>
<dbReference type="InterPro" id="IPR036890">
    <property type="entry name" value="HATPase_C_sf"/>
</dbReference>
<proteinExistence type="inferred from homology"/>
<keyword evidence="7" id="KW-0540">Nuclease</keyword>
<dbReference type="InterPro" id="IPR014762">
    <property type="entry name" value="DNA_mismatch_repair_CS"/>
</dbReference>
<keyword evidence="7" id="KW-0378">Hydrolase</keyword>
<comment type="similarity">
    <text evidence="1">Belongs to the DNA mismatch repair MutL/HexB family.</text>
</comment>
<dbReference type="GO" id="GO:0140664">
    <property type="term" value="F:ATP-dependent DNA damage sensor activity"/>
    <property type="evidence" value="ECO:0007669"/>
    <property type="project" value="InterPro"/>
</dbReference>
<comment type="caution">
    <text evidence="7">The sequence shown here is derived from an EMBL/GenBank/DDBJ whole genome shotgun (WGS) entry which is preliminary data.</text>
</comment>
<dbReference type="InterPro" id="IPR042120">
    <property type="entry name" value="MutL_C_dimsub"/>
</dbReference>
<dbReference type="Pfam" id="PF08676">
    <property type="entry name" value="MutL_C"/>
    <property type="match status" value="1"/>
</dbReference>
<keyword evidence="3" id="KW-0227">DNA damage</keyword>
<dbReference type="PANTHER" id="PTHR10073">
    <property type="entry name" value="DNA MISMATCH REPAIR PROTEIN MLH, PMS, MUTL"/>
    <property type="match status" value="1"/>
</dbReference>
<gene>
    <name evidence="7" type="primary">mutL</name>
    <name evidence="7" type="ORF">ENO34_01655</name>
</gene>
<protein>
    <recommendedName>
        <fullName evidence="2">DNA mismatch repair protein MutL</fullName>
    </recommendedName>
</protein>
<evidence type="ECO:0000256" key="1">
    <source>
        <dbReference type="ARBA" id="ARBA00006082"/>
    </source>
</evidence>
<name>A0A831YAV2_9AQUI</name>
<dbReference type="Gene3D" id="3.30.1540.20">
    <property type="entry name" value="MutL, C-terminal domain, dimerisation subdomain"/>
    <property type="match status" value="1"/>
</dbReference>
<reference evidence="7" key="1">
    <citation type="journal article" date="2020" name="mSystems">
        <title>Genome- and Community-Level Interaction Insights into Carbon Utilization and Element Cycling Functions of Hydrothermarchaeota in Hydrothermal Sediment.</title>
        <authorList>
            <person name="Zhou Z."/>
            <person name="Liu Y."/>
            <person name="Xu W."/>
            <person name="Pan J."/>
            <person name="Luo Z.H."/>
            <person name="Li M."/>
        </authorList>
    </citation>
    <scope>NUCLEOTIDE SEQUENCE [LARGE SCALE GENOMIC DNA]</scope>
    <source>
        <strain evidence="7">SpSt-1257</strain>
    </source>
</reference>
<evidence type="ECO:0000259" key="6">
    <source>
        <dbReference type="SMART" id="SM01340"/>
    </source>
</evidence>
<feature type="domain" description="DNA mismatch repair protein S5" evidence="6">
    <location>
        <begin position="207"/>
        <end position="315"/>
    </location>
</feature>
<dbReference type="SUPFAM" id="SSF55874">
    <property type="entry name" value="ATPase domain of HSP90 chaperone/DNA topoisomerase II/histidine kinase"/>
    <property type="match status" value="1"/>
</dbReference>
<organism evidence="7">
    <name type="scientific">Sulfurihydrogenibium azorense</name>
    <dbReference type="NCBI Taxonomy" id="309806"/>
    <lineage>
        <taxon>Bacteria</taxon>
        <taxon>Pseudomonadati</taxon>
        <taxon>Aquificota</taxon>
        <taxon>Aquificia</taxon>
        <taxon>Aquificales</taxon>
        <taxon>Hydrogenothermaceae</taxon>
        <taxon>Sulfurihydrogenibium</taxon>
    </lineage>
</organism>
<dbReference type="GO" id="GO:0004519">
    <property type="term" value="F:endonuclease activity"/>
    <property type="evidence" value="ECO:0007669"/>
    <property type="project" value="UniProtKB-KW"/>
</dbReference>
<dbReference type="Proteomes" id="UP000885621">
    <property type="component" value="Unassembled WGS sequence"/>
</dbReference>
<dbReference type="InterPro" id="IPR014721">
    <property type="entry name" value="Ribsml_uS5_D2-typ_fold_subgr"/>
</dbReference>
<dbReference type="SMART" id="SM00853">
    <property type="entry name" value="MutL_C"/>
    <property type="match status" value="1"/>
</dbReference>
<dbReference type="InterPro" id="IPR037198">
    <property type="entry name" value="MutL_C_sf"/>
</dbReference>
<dbReference type="AlphaFoldDB" id="A0A831YAV2"/>
<dbReference type="Gene3D" id="3.30.230.10">
    <property type="match status" value="1"/>
</dbReference>